<organism evidence="31 32">
    <name type="scientific">Sarcophilus harrisii</name>
    <name type="common">Tasmanian devil</name>
    <name type="synonym">Sarcophilus laniarius</name>
    <dbReference type="NCBI Taxonomy" id="9305"/>
    <lineage>
        <taxon>Eukaryota</taxon>
        <taxon>Metazoa</taxon>
        <taxon>Chordata</taxon>
        <taxon>Craniata</taxon>
        <taxon>Vertebrata</taxon>
        <taxon>Euteleostomi</taxon>
        <taxon>Mammalia</taxon>
        <taxon>Metatheria</taxon>
        <taxon>Dasyuromorphia</taxon>
        <taxon>Dasyuridae</taxon>
        <taxon>Sarcophilus</taxon>
    </lineage>
</organism>
<reference evidence="31" key="2">
    <citation type="submission" date="2025-08" db="UniProtKB">
        <authorList>
            <consortium name="Ensembl"/>
        </authorList>
    </citation>
    <scope>IDENTIFICATION</scope>
</reference>
<evidence type="ECO:0000256" key="19">
    <source>
        <dbReference type="ARBA" id="ARBA00023136"/>
    </source>
</evidence>
<dbReference type="GO" id="GO:0020037">
    <property type="term" value="F:heme binding"/>
    <property type="evidence" value="ECO:0007669"/>
    <property type="project" value="InterPro"/>
</dbReference>
<comment type="similarity">
    <text evidence="5">Belongs to the cytochrome P450 family.</text>
</comment>
<keyword evidence="8" id="KW-0812">Transmembrane</keyword>
<keyword evidence="12" id="KW-0492">Microsome</keyword>
<evidence type="ECO:0000256" key="6">
    <source>
        <dbReference type="ARBA" id="ARBA00013201"/>
    </source>
</evidence>
<evidence type="ECO:0000256" key="9">
    <source>
        <dbReference type="ARBA" id="ARBA00022723"/>
    </source>
</evidence>
<feature type="signal peptide" evidence="30">
    <location>
        <begin position="1"/>
        <end position="21"/>
    </location>
</feature>
<evidence type="ECO:0000256" key="3">
    <source>
        <dbReference type="ARBA" id="ARBA00004477"/>
    </source>
</evidence>
<dbReference type="InterPro" id="IPR029058">
    <property type="entry name" value="AB_hydrolase_fold"/>
</dbReference>
<evidence type="ECO:0000256" key="17">
    <source>
        <dbReference type="ARBA" id="ARBA00023033"/>
    </source>
</evidence>
<keyword evidence="9 29" id="KW-0479">Metal-binding</keyword>
<evidence type="ECO:0000256" key="11">
    <source>
        <dbReference type="ARBA" id="ARBA00022824"/>
    </source>
</evidence>
<dbReference type="GO" id="GO:0005506">
    <property type="term" value="F:iron ion binding"/>
    <property type="evidence" value="ECO:0007669"/>
    <property type="project" value="InterPro"/>
</dbReference>
<comment type="catalytic activity">
    <reaction evidence="21">
        <text>1-O-hexadecyl-2-acetyl-sn-glycero-3-phosphocholine + H2O = 1-O-hexadecyl-sn-glycero-3-phosphocholine + acetate + H(+)</text>
        <dbReference type="Rhea" id="RHEA:40479"/>
        <dbReference type="ChEBI" id="CHEBI:15377"/>
        <dbReference type="ChEBI" id="CHEBI:15378"/>
        <dbReference type="ChEBI" id="CHEBI:30089"/>
        <dbReference type="ChEBI" id="CHEBI:44811"/>
        <dbReference type="ChEBI" id="CHEBI:64496"/>
    </reaction>
    <physiologicalReaction direction="left-to-right" evidence="21">
        <dbReference type="Rhea" id="RHEA:40480"/>
    </physiologicalReaction>
</comment>
<dbReference type="EC" id="3.1.1.47" evidence="6"/>
<evidence type="ECO:0000256" key="4">
    <source>
        <dbReference type="ARBA" id="ARBA00004860"/>
    </source>
</evidence>
<comment type="subcellular location">
    <subcellularLocation>
        <location evidence="3">Endoplasmic reticulum membrane</location>
        <topology evidence="3">Multi-pass membrane protein</topology>
    </subcellularLocation>
    <subcellularLocation>
        <location evidence="2">Microsome membrane</location>
        <topology evidence="2">Multi-pass membrane protein</topology>
    </subcellularLocation>
</comment>
<dbReference type="STRING" id="9305.ENSSHAP00000019554"/>
<dbReference type="GO" id="GO:0007586">
    <property type="term" value="P:digestion"/>
    <property type="evidence" value="ECO:0007669"/>
    <property type="project" value="UniProtKB-ARBA"/>
</dbReference>
<dbReference type="InterPro" id="IPR001128">
    <property type="entry name" value="Cyt_P450"/>
</dbReference>
<feature type="binding site" description="axial binding residue" evidence="29">
    <location>
        <position position="818"/>
    </location>
    <ligand>
        <name>heme</name>
        <dbReference type="ChEBI" id="CHEBI:30413"/>
    </ligand>
    <ligandPart>
        <name>Fe</name>
        <dbReference type="ChEBI" id="CHEBI:18248"/>
    </ligandPart>
</feature>
<dbReference type="PANTHER" id="PTHR24304:SF2">
    <property type="entry name" value="24-HYDROXYCHOLESTEROL 7-ALPHA-HYDROXYLASE"/>
    <property type="match status" value="1"/>
</dbReference>
<feature type="chain" id="PRO_5029461046" description="24-hydroxycholesterol 7-alpha-hydroxylase" evidence="30">
    <location>
        <begin position="22"/>
        <end position="873"/>
    </location>
</feature>
<dbReference type="InterPro" id="IPR036396">
    <property type="entry name" value="Cyt_P450_sf"/>
</dbReference>
<evidence type="ECO:0000256" key="2">
    <source>
        <dbReference type="ARBA" id="ARBA00004154"/>
    </source>
</evidence>
<gene>
    <name evidence="31" type="primary">PLA2G7</name>
</gene>
<keyword evidence="10" id="KW-0378">Hydrolase</keyword>
<keyword evidence="17" id="KW-0503">Monooxygenase</keyword>
<dbReference type="InParanoid" id="G3WVU9"/>
<comment type="catalytic activity">
    <reaction evidence="22">
        <text>a 1-O-alkyl-2-acetyl-sn-glycero-3-phosphocholine + H2O = a 1-O-alkyl-sn-glycero-3-phosphocholine + acetate + H(+)</text>
        <dbReference type="Rhea" id="RHEA:17777"/>
        <dbReference type="ChEBI" id="CHEBI:15377"/>
        <dbReference type="ChEBI" id="CHEBI:15378"/>
        <dbReference type="ChEBI" id="CHEBI:30089"/>
        <dbReference type="ChEBI" id="CHEBI:30909"/>
        <dbReference type="ChEBI" id="CHEBI:36707"/>
        <dbReference type="EC" id="3.1.1.47"/>
    </reaction>
    <physiologicalReaction direction="left-to-right" evidence="22">
        <dbReference type="Rhea" id="RHEA:17778"/>
    </physiologicalReaction>
</comment>
<evidence type="ECO:0000256" key="18">
    <source>
        <dbReference type="ARBA" id="ARBA00023098"/>
    </source>
</evidence>
<comment type="function">
    <text evidence="24">A cytochrome P450 monooxygenase involved in neural cholesterol clearance through bile acid synthesis. Catalyzes 7-alpha hydroxylation of (24S)-hydroxycholesterol, a neural oxysterol that is metabolized to bile acids in the liver. Mechanistically, uses molecular oxygen inserting one oxygen atom into a substrate, and reducing the second into a water molecule, with two electrons provided by NADPH via cytochrome P450 reductase (CPR; NADPH-ferrihemoprotein reductase).</text>
</comment>
<dbReference type="PANTHER" id="PTHR24304">
    <property type="entry name" value="CYTOCHROME P450 FAMILY 7"/>
    <property type="match status" value="1"/>
</dbReference>
<evidence type="ECO:0000256" key="22">
    <source>
        <dbReference type="ARBA" id="ARBA00048078"/>
    </source>
</evidence>
<evidence type="ECO:0000256" key="7">
    <source>
        <dbReference type="ARBA" id="ARBA00022617"/>
    </source>
</evidence>
<keyword evidence="11" id="KW-0256">Endoplasmic reticulum</keyword>
<evidence type="ECO:0000256" key="21">
    <source>
        <dbReference type="ARBA" id="ARBA00023721"/>
    </source>
</evidence>
<dbReference type="GO" id="GO:0042632">
    <property type="term" value="P:cholesterol homeostasis"/>
    <property type="evidence" value="ECO:0007669"/>
    <property type="project" value="TreeGrafter"/>
</dbReference>
<evidence type="ECO:0000256" key="1">
    <source>
        <dbReference type="ARBA" id="ARBA00001971"/>
    </source>
</evidence>
<reference evidence="31 32" key="1">
    <citation type="journal article" date="2011" name="Proc. Natl. Acad. Sci. U.S.A.">
        <title>Genetic diversity and population structure of the endangered marsupial Sarcophilus harrisii (Tasmanian devil).</title>
        <authorList>
            <person name="Miller W."/>
            <person name="Hayes V.M."/>
            <person name="Ratan A."/>
            <person name="Petersen D.C."/>
            <person name="Wittekindt N.E."/>
            <person name="Miller J."/>
            <person name="Walenz B."/>
            <person name="Knight J."/>
            <person name="Qi J."/>
            <person name="Zhao F."/>
            <person name="Wang Q."/>
            <person name="Bedoya-Reina O.C."/>
            <person name="Katiyar N."/>
            <person name="Tomsho L.P."/>
            <person name="Kasson L.M."/>
            <person name="Hardie R.A."/>
            <person name="Woodbridge P."/>
            <person name="Tindall E.A."/>
            <person name="Bertelsen M.F."/>
            <person name="Dixon D."/>
            <person name="Pyecroft S."/>
            <person name="Helgen K.M."/>
            <person name="Lesk A.M."/>
            <person name="Pringle T.H."/>
            <person name="Patterson N."/>
            <person name="Zhang Y."/>
            <person name="Kreiss A."/>
            <person name="Woods G.M."/>
            <person name="Jones M.E."/>
            <person name="Schuster S.C."/>
        </authorList>
    </citation>
    <scope>NUCLEOTIDE SEQUENCE [LARGE SCALE GENOMIC DNA]</scope>
</reference>
<evidence type="ECO:0000256" key="25">
    <source>
        <dbReference type="ARBA" id="ARBA00066439"/>
    </source>
</evidence>
<dbReference type="Pfam" id="PF00067">
    <property type="entry name" value="p450"/>
    <property type="match status" value="1"/>
</dbReference>
<dbReference type="GO" id="GO:0005789">
    <property type="term" value="C:endoplasmic reticulum membrane"/>
    <property type="evidence" value="ECO:0007669"/>
    <property type="project" value="UniProtKB-SubCell"/>
</dbReference>
<dbReference type="FunFam" id="3.40.50.1820:FF:000062">
    <property type="entry name" value="Platelet-activating factor acetylhydrolase"/>
    <property type="match status" value="1"/>
</dbReference>
<proteinExistence type="inferred from homology"/>
<name>G3WVU9_SARHA</name>
<evidence type="ECO:0000256" key="12">
    <source>
        <dbReference type="ARBA" id="ARBA00022848"/>
    </source>
</evidence>
<evidence type="ECO:0000256" key="24">
    <source>
        <dbReference type="ARBA" id="ARBA00056715"/>
    </source>
</evidence>
<keyword evidence="13" id="KW-0442">Lipid degradation</keyword>
<evidence type="ECO:0000256" key="27">
    <source>
        <dbReference type="ARBA" id="ARBA00077814"/>
    </source>
</evidence>
<sequence>MTPYKLTVIICLCGCLVQVHPFDWTDLDPFNHIKSTEWYHKIKNLMSTTFNDKHQIPRGKGNYSVGCIDLMFDFSVKGSLLRLYYPSRDSEDDVHHNTVWIPSKEYFLGLSKFLGLHKLMGKFITHYFSSVTSPANWDAPLKNGEKYPLIIFSHGLGAFRTVYSALGIDLASHGFIVAAVEHRDESASATFYFEDELALQRNNKTWLPYKQLSSEMTEYAQRHQQVLQRAEECSKALNLILDINEGKAVENALNSSFNLQQLEDMIDENKIAIMGHSFGGATAIQSLSEDNRFRCAIALDAWMNPLSDELYSKVVQPIFFINSERFQTAENVMKMRQFYLGDKETKMITIKGSVHQNFPDFTFVTGKILGYIFSLKGNIDSDVAIGLTSKASLAFLQKHLDLQRNFDQWDPLIEGEDVNLMRDSNAGSQNNLHRPPCIRSWIPWIGAAFKFGKSPLEFIEQARIKYGPIFTIFALGNRITFVTEEEGFNVFFKSKEVNFENAVEDHIYRTVSIPRNIFLTLHGPLYGLMKNKMKMSNLYQFSEKLIEGAHEQLESLGTNGNQELYNLVRNTLYPVTVNAVFGKGLYPTTQKKIQEFHEHFKIYDDGFQYGSQIPECFLRKWTKSKKWLLNLLEQRISDLERVESSDDLTMMQMIYKTVRQETKELMPPKYAVLMLWASLSNSVPVAYWTIAFILYHPSVYKNLMEGITSVFGEAGKNEIEMSENDLKKLPLLKWCVLEAIRLVSPGIIARKVIEPVKILNYTVPSGDILMMSPFWVHRNPKYFSEPELFKPERWEKANLEKNAFLDWFVAFGGGKYPCPGRWLAILKIEIFVALIFYKYQFKLLDPFPKKNVNQIMGIQKPATPCRVEYKCRK</sequence>
<dbReference type="GeneTree" id="ENSGT00940000153141"/>
<protein>
    <recommendedName>
        <fullName evidence="26">24-hydroxycholesterol 7-alpha-hydroxylase</fullName>
        <ecNumber evidence="25">1.14.14.26</ecNumber>
        <ecNumber evidence="6">3.1.1.47</ecNumber>
    </recommendedName>
    <alternativeName>
        <fullName evidence="28">Cytochrome P450 39A1</fullName>
    </alternativeName>
    <alternativeName>
        <fullName evidence="27">Oxysterol 7-alpha-hydroxylase</fullName>
    </alternativeName>
</protein>
<evidence type="ECO:0000256" key="29">
    <source>
        <dbReference type="PIRSR" id="PIRSR602403-1"/>
    </source>
</evidence>
<keyword evidence="32" id="KW-1185">Reference proteome</keyword>
<keyword evidence="14" id="KW-1133">Transmembrane helix</keyword>
<evidence type="ECO:0000256" key="28">
    <source>
        <dbReference type="ARBA" id="ARBA00078877"/>
    </source>
</evidence>
<keyword evidence="18" id="KW-0443">Lipid metabolism</keyword>
<evidence type="ECO:0000256" key="26">
    <source>
        <dbReference type="ARBA" id="ARBA00071791"/>
    </source>
</evidence>
<dbReference type="HOGENOM" id="CLU_558065_0_0_1"/>
<comment type="pathway">
    <text evidence="23">Steroid metabolism; cholesterol degradation.</text>
</comment>
<dbReference type="FunFam" id="1.10.630.10:FF:000060">
    <property type="entry name" value="Cytochrome P450 family 39 subfamily A member 1"/>
    <property type="match status" value="1"/>
</dbReference>
<keyword evidence="30" id="KW-0732">Signal</keyword>
<dbReference type="PRINTS" id="PR00465">
    <property type="entry name" value="EP450IV"/>
</dbReference>
<evidence type="ECO:0000256" key="23">
    <source>
        <dbReference type="ARBA" id="ARBA00049645"/>
    </source>
</evidence>
<keyword evidence="20" id="KW-0753">Steroid metabolism</keyword>
<dbReference type="AlphaFoldDB" id="G3WVU9"/>
<keyword evidence="19" id="KW-0472">Membrane</keyword>
<evidence type="ECO:0000256" key="15">
    <source>
        <dbReference type="ARBA" id="ARBA00023002"/>
    </source>
</evidence>
<dbReference type="InterPro" id="IPR002403">
    <property type="entry name" value="Cyt_P450_E_grp-IV"/>
</dbReference>
<dbReference type="Ensembl" id="ENSSHAT00000019711.2">
    <property type="protein sequence ID" value="ENSSHAP00000019554.2"/>
    <property type="gene ID" value="ENSSHAG00000016942.2"/>
</dbReference>
<dbReference type="SUPFAM" id="SSF48264">
    <property type="entry name" value="Cytochrome P450"/>
    <property type="match status" value="1"/>
</dbReference>
<keyword evidence="15" id="KW-0560">Oxidoreductase</keyword>
<evidence type="ECO:0000256" key="30">
    <source>
        <dbReference type="SAM" id="SignalP"/>
    </source>
</evidence>
<dbReference type="SUPFAM" id="SSF53474">
    <property type="entry name" value="alpha/beta-Hydrolases"/>
    <property type="match status" value="1"/>
</dbReference>
<keyword evidence="16 29" id="KW-0408">Iron</keyword>
<evidence type="ECO:0000256" key="5">
    <source>
        <dbReference type="ARBA" id="ARBA00010617"/>
    </source>
</evidence>
<reference evidence="31" key="3">
    <citation type="submission" date="2025-09" db="UniProtKB">
        <authorList>
            <consortium name="Ensembl"/>
        </authorList>
    </citation>
    <scope>IDENTIFICATION</scope>
</reference>
<evidence type="ECO:0000256" key="13">
    <source>
        <dbReference type="ARBA" id="ARBA00022963"/>
    </source>
</evidence>
<dbReference type="GO" id="GO:0006699">
    <property type="term" value="P:bile acid biosynthetic process"/>
    <property type="evidence" value="ECO:0007669"/>
    <property type="project" value="TreeGrafter"/>
</dbReference>
<keyword evidence="7 29" id="KW-0349">Heme</keyword>
<dbReference type="GO" id="GO:0016042">
    <property type="term" value="P:lipid catabolic process"/>
    <property type="evidence" value="ECO:0007669"/>
    <property type="project" value="UniProtKB-KW"/>
</dbReference>
<dbReference type="Gene3D" id="1.10.630.10">
    <property type="entry name" value="Cytochrome P450"/>
    <property type="match status" value="1"/>
</dbReference>
<evidence type="ECO:0000256" key="10">
    <source>
        <dbReference type="ARBA" id="ARBA00022801"/>
    </source>
</evidence>
<dbReference type="InterPro" id="IPR050529">
    <property type="entry name" value="CYP450_sterol_14alpha_dmase"/>
</dbReference>
<dbReference type="Proteomes" id="UP000007648">
    <property type="component" value="Unassembled WGS sequence"/>
</dbReference>
<evidence type="ECO:0000256" key="20">
    <source>
        <dbReference type="ARBA" id="ARBA00023221"/>
    </source>
</evidence>
<comment type="cofactor">
    <cofactor evidence="1 29">
        <name>heme</name>
        <dbReference type="ChEBI" id="CHEBI:30413"/>
    </cofactor>
</comment>
<dbReference type="Gene3D" id="3.40.50.1820">
    <property type="entry name" value="alpha/beta hydrolase"/>
    <property type="match status" value="1"/>
</dbReference>
<accession>G3WVU9</accession>
<dbReference type="GO" id="GO:0033782">
    <property type="term" value="F:24S-hydroxycholesterol 7-alpha-hydroxylase activity"/>
    <property type="evidence" value="ECO:0007669"/>
    <property type="project" value="UniProtKB-EC"/>
</dbReference>
<dbReference type="EC" id="1.14.14.26" evidence="25"/>
<dbReference type="FunCoup" id="G3WVU9">
    <property type="interactions" value="341"/>
</dbReference>
<dbReference type="eggNOG" id="KOG0684">
    <property type="taxonomic scope" value="Eukaryota"/>
</dbReference>
<evidence type="ECO:0000256" key="14">
    <source>
        <dbReference type="ARBA" id="ARBA00022989"/>
    </source>
</evidence>
<evidence type="ECO:0000313" key="31">
    <source>
        <dbReference type="Ensembl" id="ENSSHAP00000019554.2"/>
    </source>
</evidence>
<evidence type="ECO:0000313" key="32">
    <source>
        <dbReference type="Proteomes" id="UP000007648"/>
    </source>
</evidence>
<dbReference type="GO" id="GO:0003847">
    <property type="term" value="F:1-alkyl-2-acetylglycerophosphocholine esterase activity"/>
    <property type="evidence" value="ECO:0007669"/>
    <property type="project" value="UniProtKB-EC"/>
</dbReference>
<evidence type="ECO:0000256" key="16">
    <source>
        <dbReference type="ARBA" id="ARBA00023004"/>
    </source>
</evidence>
<dbReference type="GO" id="GO:0008396">
    <property type="term" value="F:oxysterol 7-alpha-hydroxylase activity"/>
    <property type="evidence" value="ECO:0007669"/>
    <property type="project" value="TreeGrafter"/>
</dbReference>
<dbReference type="Pfam" id="PF03403">
    <property type="entry name" value="PAF-AH_p_II"/>
    <property type="match status" value="1"/>
</dbReference>
<comment type="pathway">
    <text evidence="4">Lipid metabolism; bile acid biosynthesis.</text>
</comment>
<evidence type="ECO:0000256" key="8">
    <source>
        <dbReference type="ARBA" id="ARBA00022692"/>
    </source>
</evidence>